<dbReference type="Gene3D" id="3.40.50.2300">
    <property type="match status" value="1"/>
</dbReference>
<proteinExistence type="predicted"/>
<dbReference type="InterPro" id="IPR001789">
    <property type="entry name" value="Sig_transdc_resp-reg_receiver"/>
</dbReference>
<dbReference type="Proteomes" id="UP001225378">
    <property type="component" value="Chromosome"/>
</dbReference>
<protein>
    <recommendedName>
        <fullName evidence="2">Response regulatory domain-containing protein</fullName>
    </recommendedName>
</protein>
<reference evidence="3 4" key="1">
    <citation type="journal article" date="2024" name="Microbiology">
        <title>Methylomarinum rosea sp. nov., a novel halophilic methanotrophic bacterium from the hypersaline Lake Elton.</title>
        <authorList>
            <person name="Suleimanov R.Z."/>
            <person name="Oshkin I.Y."/>
            <person name="Danilova O.V."/>
            <person name="Suzina N.E."/>
            <person name="Dedysh S.N."/>
        </authorList>
    </citation>
    <scope>NUCLEOTIDE SEQUENCE [LARGE SCALE GENOMIC DNA]</scope>
    <source>
        <strain evidence="3 4">Ch1-1</strain>
    </source>
</reference>
<sequence>MNVWGWLNNPPLTQTIPVVAVSANAMPIDIERGIAAGFDDYLTKPIDMLDLHDKIDRNLRKR</sequence>
<gene>
    <name evidence="3" type="ORF">Q9L42_011155</name>
</gene>
<accession>A0AAU7NPQ7</accession>
<evidence type="ECO:0000256" key="1">
    <source>
        <dbReference type="PROSITE-ProRule" id="PRU00169"/>
    </source>
</evidence>
<dbReference type="AlphaFoldDB" id="A0AAU7NPQ7"/>
<comment type="caution">
    <text evidence="1">Lacks conserved residue(s) required for the propagation of feature annotation.</text>
</comment>
<dbReference type="GO" id="GO:0000160">
    <property type="term" value="P:phosphorelay signal transduction system"/>
    <property type="evidence" value="ECO:0007669"/>
    <property type="project" value="InterPro"/>
</dbReference>
<keyword evidence="4" id="KW-1185">Reference proteome</keyword>
<dbReference type="PROSITE" id="PS50110">
    <property type="entry name" value="RESPONSE_REGULATORY"/>
    <property type="match status" value="1"/>
</dbReference>
<dbReference type="InterPro" id="IPR011006">
    <property type="entry name" value="CheY-like_superfamily"/>
</dbReference>
<feature type="domain" description="Response regulatory" evidence="2">
    <location>
        <begin position="1"/>
        <end position="59"/>
    </location>
</feature>
<name>A0AAU7NPQ7_9GAMM</name>
<dbReference type="SUPFAM" id="SSF52172">
    <property type="entry name" value="CheY-like"/>
    <property type="match status" value="1"/>
</dbReference>
<evidence type="ECO:0000259" key="2">
    <source>
        <dbReference type="PROSITE" id="PS50110"/>
    </source>
</evidence>
<dbReference type="KEGG" id="mech:Q9L42_011155"/>
<evidence type="ECO:0000313" key="4">
    <source>
        <dbReference type="Proteomes" id="UP001225378"/>
    </source>
</evidence>
<evidence type="ECO:0000313" key="3">
    <source>
        <dbReference type="EMBL" id="XBS18935.1"/>
    </source>
</evidence>
<organism evidence="3 4">
    <name type="scientific">Methylomarinum roseum</name>
    <dbReference type="NCBI Taxonomy" id="3067653"/>
    <lineage>
        <taxon>Bacteria</taxon>
        <taxon>Pseudomonadati</taxon>
        <taxon>Pseudomonadota</taxon>
        <taxon>Gammaproteobacteria</taxon>
        <taxon>Methylococcales</taxon>
        <taxon>Methylococcaceae</taxon>
        <taxon>Methylomarinum</taxon>
    </lineage>
</organism>
<dbReference type="RefSeq" id="WP_305908331.1">
    <property type="nucleotide sequence ID" value="NZ_CP157743.1"/>
</dbReference>
<dbReference type="EMBL" id="CP157743">
    <property type="protein sequence ID" value="XBS18935.1"/>
    <property type="molecule type" value="Genomic_DNA"/>
</dbReference>